<reference evidence="4 5" key="1">
    <citation type="submission" date="2018-06" db="EMBL/GenBank/DDBJ databases">
        <title>Genomic Encyclopedia of Type Strains, Phase IV (KMG-IV): sequencing the most valuable type-strain genomes for metagenomic binning, comparative biology and taxonomic classification.</title>
        <authorList>
            <person name="Goeker M."/>
        </authorList>
    </citation>
    <scope>NUCLEOTIDE SEQUENCE [LARGE SCALE GENOMIC DNA]</scope>
    <source>
        <strain evidence="4 5">DSM 45479</strain>
    </source>
</reference>
<keyword evidence="4" id="KW-0328">Glycosyltransferase</keyword>
<evidence type="ECO:0000256" key="2">
    <source>
        <dbReference type="SAM" id="MobiDB-lite"/>
    </source>
</evidence>
<sequence>MTVDGREVRTSPTAGPRPATAVATPVRGRAHVVLPAYNEAASLPSLLHRIAEVARTEQVTVWVVDDGSSDGTGDVAEAAGLDVRLVRHPVNLGLGQAVQTGLRAALGDADEDDFIVVMDADDTHDPSLITKLGNEIIAGSDVVICSRFVDGGDDKTAPLFRRMLSRGAAVLFRRVLGLVDVHDFTSGFRAYRVSLLTRASTHWGERLVEERGFACMVELLLKLRHCHPVITEVPLELRYDRKQGPSKLKLRRTIVQYVRLLARDRLTPAPYREL</sequence>
<dbReference type="InterPro" id="IPR001173">
    <property type="entry name" value="Glyco_trans_2-like"/>
</dbReference>
<accession>A0ABX9E779</accession>
<organism evidence="4 5">
    <name type="scientific">Lentzea atacamensis</name>
    <dbReference type="NCBI Taxonomy" id="531938"/>
    <lineage>
        <taxon>Bacteria</taxon>
        <taxon>Bacillati</taxon>
        <taxon>Actinomycetota</taxon>
        <taxon>Actinomycetes</taxon>
        <taxon>Pseudonocardiales</taxon>
        <taxon>Pseudonocardiaceae</taxon>
        <taxon>Lentzea</taxon>
    </lineage>
</organism>
<dbReference type="InterPro" id="IPR029044">
    <property type="entry name" value="Nucleotide-diphossugar_trans"/>
</dbReference>
<keyword evidence="4" id="KW-0808">Transferase</keyword>
<dbReference type="PANTHER" id="PTHR48090">
    <property type="entry name" value="UNDECAPRENYL-PHOSPHATE 4-DEOXY-4-FORMAMIDO-L-ARABINOSE TRANSFERASE-RELATED"/>
    <property type="match status" value="1"/>
</dbReference>
<evidence type="ECO:0000313" key="4">
    <source>
        <dbReference type="EMBL" id="RAS63917.1"/>
    </source>
</evidence>
<evidence type="ECO:0000259" key="3">
    <source>
        <dbReference type="Pfam" id="PF00535"/>
    </source>
</evidence>
<dbReference type="Gene3D" id="3.90.550.10">
    <property type="entry name" value="Spore Coat Polysaccharide Biosynthesis Protein SpsA, Chain A"/>
    <property type="match status" value="1"/>
</dbReference>
<name>A0ABX9E779_9PSEU</name>
<evidence type="ECO:0000256" key="1">
    <source>
        <dbReference type="ARBA" id="ARBA00006739"/>
    </source>
</evidence>
<dbReference type="InterPro" id="IPR050256">
    <property type="entry name" value="Glycosyltransferase_2"/>
</dbReference>
<dbReference type="GO" id="GO:0016757">
    <property type="term" value="F:glycosyltransferase activity"/>
    <property type="evidence" value="ECO:0007669"/>
    <property type="project" value="UniProtKB-KW"/>
</dbReference>
<dbReference type="EMBL" id="QLTT01000006">
    <property type="protein sequence ID" value="RAS63917.1"/>
    <property type="molecule type" value="Genomic_DNA"/>
</dbReference>
<gene>
    <name evidence="4" type="ORF">C8D87_106319</name>
</gene>
<dbReference type="Pfam" id="PF00535">
    <property type="entry name" value="Glycos_transf_2"/>
    <property type="match status" value="1"/>
</dbReference>
<comment type="caution">
    <text evidence="4">The sequence shown here is derived from an EMBL/GenBank/DDBJ whole genome shotgun (WGS) entry which is preliminary data.</text>
</comment>
<protein>
    <submittedName>
        <fullName evidence="4">Dolichol-phosphate mannosyltransferase</fullName>
    </submittedName>
</protein>
<dbReference type="SUPFAM" id="SSF53448">
    <property type="entry name" value="Nucleotide-diphospho-sugar transferases"/>
    <property type="match status" value="1"/>
</dbReference>
<dbReference type="RefSeq" id="WP_112228856.1">
    <property type="nucleotide sequence ID" value="NZ_QLTT01000006.1"/>
</dbReference>
<dbReference type="Proteomes" id="UP000248714">
    <property type="component" value="Unassembled WGS sequence"/>
</dbReference>
<evidence type="ECO:0000313" key="5">
    <source>
        <dbReference type="Proteomes" id="UP000248714"/>
    </source>
</evidence>
<feature type="domain" description="Glycosyltransferase 2-like" evidence="3">
    <location>
        <begin position="32"/>
        <end position="196"/>
    </location>
</feature>
<proteinExistence type="inferred from homology"/>
<dbReference type="PANTHER" id="PTHR48090:SF7">
    <property type="entry name" value="RFBJ PROTEIN"/>
    <property type="match status" value="1"/>
</dbReference>
<keyword evidence="5" id="KW-1185">Reference proteome</keyword>
<feature type="region of interest" description="Disordered" evidence="2">
    <location>
        <begin position="1"/>
        <end position="20"/>
    </location>
</feature>
<comment type="similarity">
    <text evidence="1">Belongs to the glycosyltransferase 2 family.</text>
</comment>